<dbReference type="SUPFAM" id="SSF47336">
    <property type="entry name" value="ACP-like"/>
    <property type="match status" value="1"/>
</dbReference>
<dbReference type="PROSITE" id="PS00012">
    <property type="entry name" value="PHOSPHOPANTETHEINE"/>
    <property type="match status" value="1"/>
</dbReference>
<gene>
    <name evidence="4" type="primary">frdH</name>
</gene>
<keyword evidence="1" id="KW-0596">Phosphopantetheine</keyword>
<feature type="domain" description="Carrier" evidence="3">
    <location>
        <begin position="4"/>
        <end position="81"/>
    </location>
</feature>
<organism evidence="4">
    <name type="scientific">Streptomyces somaliensis</name>
    <dbReference type="NCBI Taxonomy" id="78355"/>
    <lineage>
        <taxon>Bacteria</taxon>
        <taxon>Bacillati</taxon>
        <taxon>Actinomycetota</taxon>
        <taxon>Actinomycetes</taxon>
        <taxon>Kitasatosporales</taxon>
        <taxon>Streptomycetaceae</taxon>
        <taxon>Streptomyces</taxon>
    </lineage>
</organism>
<dbReference type="PROSITE" id="PS50075">
    <property type="entry name" value="CARRIER"/>
    <property type="match status" value="1"/>
</dbReference>
<dbReference type="GO" id="GO:0031177">
    <property type="term" value="F:phosphopantetheine binding"/>
    <property type="evidence" value="ECO:0007669"/>
    <property type="project" value="InterPro"/>
</dbReference>
<reference evidence="4" key="2">
    <citation type="journal article" date="2015" name="Microb. Cell Fact.">
        <title>Activation and enhancement of Fredericamycin A production in deepsea-derived Streptomyces somaliensis SCSIO ZH66 by using ribosome engineering and response surface methodology.</title>
        <authorList>
            <person name="Zhang Y."/>
            <person name="Huang H."/>
            <person name="Xu S."/>
            <person name="Wang B."/>
            <person name="Ju J."/>
            <person name="Tan H."/>
            <person name="Li W."/>
        </authorList>
    </citation>
    <scope>NUCLEOTIDE SEQUENCE</scope>
    <source>
        <strain evidence="4">SCSIO ZH66</strain>
    </source>
</reference>
<evidence type="ECO:0000256" key="1">
    <source>
        <dbReference type="ARBA" id="ARBA00022450"/>
    </source>
</evidence>
<dbReference type="InterPro" id="IPR020806">
    <property type="entry name" value="PKS_PP-bd"/>
</dbReference>
<evidence type="ECO:0000259" key="3">
    <source>
        <dbReference type="PROSITE" id="PS50075"/>
    </source>
</evidence>
<evidence type="ECO:0000313" key="5">
    <source>
        <dbReference type="EMBL" id="ALN66853.1"/>
    </source>
</evidence>
<name>A0A0F7J3R7_9ACTN</name>
<keyword evidence="2" id="KW-0597">Phosphoprotein</keyword>
<dbReference type="InterPro" id="IPR006162">
    <property type="entry name" value="Ppantetheine_attach_site"/>
</dbReference>
<dbReference type="EMBL" id="KT852991">
    <property type="protein sequence ID" value="ALN66853.1"/>
    <property type="molecule type" value="Genomic_DNA"/>
</dbReference>
<dbReference type="Gene3D" id="1.10.1200.10">
    <property type="entry name" value="ACP-like"/>
    <property type="match status" value="1"/>
</dbReference>
<dbReference type="InterPro" id="IPR009081">
    <property type="entry name" value="PP-bd_ACP"/>
</dbReference>
<protein>
    <submittedName>
        <fullName evidence="4">ACP</fullName>
    </submittedName>
    <submittedName>
        <fullName evidence="5">FrdH</fullName>
    </submittedName>
</protein>
<dbReference type="AlphaFoldDB" id="A0A0F7J3R7"/>
<dbReference type="GO" id="GO:0017000">
    <property type="term" value="P:antibiotic biosynthetic process"/>
    <property type="evidence" value="ECO:0007669"/>
    <property type="project" value="UniProtKB-ARBA"/>
</dbReference>
<sequence length="84" mass="9173">MSTISFNDLKTIMSRSLGEVDGTELTEADLTTPFTEIGYDSLAVLEIASQLQREYGLQIPDEAIEEMDTPQAVIDYVNTSLAGV</sequence>
<dbReference type="Pfam" id="PF00550">
    <property type="entry name" value="PP-binding"/>
    <property type="match status" value="1"/>
</dbReference>
<dbReference type="EMBL" id="KP213175">
    <property type="protein sequence ID" value="AKH04331.1"/>
    <property type="molecule type" value="Genomic_DNA"/>
</dbReference>
<reference evidence="5" key="1">
    <citation type="journal article" date="2015" name="Biochem. Biophys. Res. Commun.">
        <title>Identification of an Antimycin Gene Cluster and Characterization of the Tryptophan 2, 3-dioxygenase from the Deep Sea-derived Streptomyces somaliensis HND1201.</title>
        <authorList>
            <person name="Tian N."/>
            <person name="Tang Y."/>
            <person name="Chen Y."/>
            <person name="Zhen Z."/>
            <person name="Long J."/>
            <person name="Liu Z."/>
            <person name="Liu S."/>
        </authorList>
    </citation>
    <scope>NUCLEOTIDE SEQUENCE</scope>
    <source>
        <strain evidence="5">HND1201</strain>
    </source>
</reference>
<accession>A0A0F7J3R7</accession>
<proteinExistence type="predicted"/>
<dbReference type="SMART" id="SM00823">
    <property type="entry name" value="PKS_PP"/>
    <property type="match status" value="1"/>
</dbReference>
<evidence type="ECO:0000313" key="4">
    <source>
        <dbReference type="EMBL" id="AKH04331.1"/>
    </source>
</evidence>
<dbReference type="InterPro" id="IPR036736">
    <property type="entry name" value="ACP-like_sf"/>
</dbReference>
<evidence type="ECO:0000256" key="2">
    <source>
        <dbReference type="ARBA" id="ARBA00022553"/>
    </source>
</evidence>